<feature type="compositionally biased region" description="Basic residues" evidence="3">
    <location>
        <begin position="77"/>
        <end position="104"/>
    </location>
</feature>
<dbReference type="SMART" id="SM00066">
    <property type="entry name" value="GAL4"/>
    <property type="match status" value="1"/>
</dbReference>
<keyword evidence="4" id="KW-1133">Transmembrane helix</keyword>
<evidence type="ECO:0000313" key="6">
    <source>
        <dbReference type="EMBL" id="VUG16558.1"/>
    </source>
</evidence>
<dbReference type="PANTHER" id="PTHR37534">
    <property type="entry name" value="TRANSCRIPTIONAL ACTIVATOR PROTEIN UGA3"/>
    <property type="match status" value="1"/>
</dbReference>
<dbReference type="Proteomes" id="UP000478008">
    <property type="component" value="Unassembled WGS sequence"/>
</dbReference>
<dbReference type="InterPro" id="IPR036864">
    <property type="entry name" value="Zn2-C6_fun-type_DNA-bd_sf"/>
</dbReference>
<dbReference type="AlphaFoldDB" id="A0A7D9CVC0"/>
<dbReference type="Pfam" id="PF00172">
    <property type="entry name" value="Zn_clus"/>
    <property type="match status" value="1"/>
</dbReference>
<evidence type="ECO:0000256" key="2">
    <source>
        <dbReference type="ARBA" id="ARBA00023242"/>
    </source>
</evidence>
<organism evidence="6 7">
    <name type="scientific">Dekkera bruxellensis</name>
    <name type="common">Brettanomyces custersii</name>
    <dbReference type="NCBI Taxonomy" id="5007"/>
    <lineage>
        <taxon>Eukaryota</taxon>
        <taxon>Fungi</taxon>
        <taxon>Dikarya</taxon>
        <taxon>Ascomycota</taxon>
        <taxon>Saccharomycotina</taxon>
        <taxon>Pichiomycetes</taxon>
        <taxon>Pichiales</taxon>
        <taxon>Pichiaceae</taxon>
        <taxon>Brettanomyces</taxon>
    </lineage>
</organism>
<dbReference type="InterPro" id="IPR021858">
    <property type="entry name" value="Fun_TF"/>
</dbReference>
<dbReference type="Gene3D" id="4.10.240.10">
    <property type="entry name" value="Zn(2)-C6 fungal-type DNA-binding domain"/>
    <property type="match status" value="1"/>
</dbReference>
<keyword evidence="4" id="KW-0472">Membrane</keyword>
<feature type="domain" description="Zn(2)-C6 fungal-type" evidence="5">
    <location>
        <begin position="16"/>
        <end position="44"/>
    </location>
</feature>
<dbReference type="GO" id="GO:0008270">
    <property type="term" value="F:zinc ion binding"/>
    <property type="evidence" value="ECO:0007669"/>
    <property type="project" value="InterPro"/>
</dbReference>
<keyword evidence="7" id="KW-1185">Reference proteome</keyword>
<gene>
    <name evidence="6" type="ORF">DEBR0S1_19812G</name>
</gene>
<dbReference type="PROSITE" id="PS50048">
    <property type="entry name" value="ZN2_CY6_FUNGAL_2"/>
    <property type="match status" value="1"/>
</dbReference>
<dbReference type="CDD" id="cd00067">
    <property type="entry name" value="GAL4"/>
    <property type="match status" value="1"/>
</dbReference>
<dbReference type="PANTHER" id="PTHR37534:SF46">
    <property type="entry name" value="ZN(II)2CYS6 TRANSCRIPTION FACTOR (EUROFUNG)"/>
    <property type="match status" value="1"/>
</dbReference>
<dbReference type="InterPro" id="IPR001138">
    <property type="entry name" value="Zn2Cys6_DnaBD"/>
</dbReference>
<sequence length="675" mass="78210">MEIYGMVKKGTRSRNGCLTCKRRRRKCDETKPFCMNCLKSGRKCEGYSLQLVFDVDDPRNQGPVNISYNSKGEKKFGFRGRPRMKRRLSKVDKNKKKSITKKSRVQPEKKTSPDVGAETQMATDFMSAFQSYGADQLEQESSTDQSSDKSSDVDIADPFQFEDALYDGLDYLLDNNFNELRPREIALSPFKSEAKLHSRNLNEEIGTFSAVQDQSDDKQVEKTQTLVLKPDSDLFAADNSEEKMLEFQRSSPQDEVLMRHFFEKVIYLLDAHPHNPWPEMMIRFCGYELARSCFLSLSSIHMYVDSRGDKFYQKGVQHIDTTMKYLMKYVKSKDDTLSSGQRQAHWARNLYGTPEEEMSQSTYEATCIVGRVMKNLKKETRKRKRSNFFVILLLLYVHILFAILESGRSALSRTFFKLFASIVSDKVYCTLLRRITQSQTMICVLSWFDTVSALVSPDYRLPFSKPEWYGSKKELVSTAKMNGCPGEIFQVLNKMCSLRHDVGGYWQQGKSEITEMERNSRFQTMEMEILWYRDYVPPSLDGFDAPYAERLKGAQCWAIAAYIYLIDICRMGQDYTEKIDCLVREFLAVYDGMNWEGPTVTQMVWPILEVGLWCKEVDERRKVLNYMEKLYRTVNMGTIKTIMEIVKQHWRDGGSLDDILAGRKWQGAGIDFLPC</sequence>
<dbReference type="SUPFAM" id="SSF57701">
    <property type="entry name" value="Zn2/Cys6 DNA-binding domain"/>
    <property type="match status" value="1"/>
</dbReference>
<proteinExistence type="predicted"/>
<protein>
    <submittedName>
        <fullName evidence="6">DEBR0S1_19812g1_1</fullName>
    </submittedName>
</protein>
<feature type="region of interest" description="Disordered" evidence="3">
    <location>
        <begin position="63"/>
        <end position="119"/>
    </location>
</feature>
<comment type="subcellular location">
    <subcellularLocation>
        <location evidence="1">Nucleus</location>
    </subcellularLocation>
</comment>
<dbReference type="EMBL" id="CABFWN010000001">
    <property type="protein sequence ID" value="VUG16558.1"/>
    <property type="molecule type" value="Genomic_DNA"/>
</dbReference>
<evidence type="ECO:0000259" key="5">
    <source>
        <dbReference type="PROSITE" id="PS50048"/>
    </source>
</evidence>
<evidence type="ECO:0000313" key="7">
    <source>
        <dbReference type="Proteomes" id="UP000478008"/>
    </source>
</evidence>
<evidence type="ECO:0000256" key="3">
    <source>
        <dbReference type="SAM" id="MobiDB-lite"/>
    </source>
</evidence>
<feature type="region of interest" description="Disordered" evidence="3">
    <location>
        <begin position="134"/>
        <end position="153"/>
    </location>
</feature>
<keyword evidence="2" id="KW-0539">Nucleus</keyword>
<dbReference type="GO" id="GO:0005634">
    <property type="term" value="C:nucleus"/>
    <property type="evidence" value="ECO:0007669"/>
    <property type="project" value="UniProtKB-SubCell"/>
</dbReference>
<dbReference type="Pfam" id="PF11951">
    <property type="entry name" value="Fungal_trans_2"/>
    <property type="match status" value="1"/>
</dbReference>
<feature type="transmembrane region" description="Helical" evidence="4">
    <location>
        <begin position="386"/>
        <end position="404"/>
    </location>
</feature>
<dbReference type="PROSITE" id="PS00463">
    <property type="entry name" value="ZN2_CY6_FUNGAL_1"/>
    <property type="match status" value="1"/>
</dbReference>
<keyword evidence="4" id="KW-0812">Transmembrane</keyword>
<reference evidence="6 7" key="1">
    <citation type="submission" date="2019-07" db="EMBL/GenBank/DDBJ databases">
        <authorList>
            <person name="Friedrich A."/>
            <person name="Schacherer J."/>
        </authorList>
    </citation>
    <scope>NUCLEOTIDE SEQUENCE [LARGE SCALE GENOMIC DNA]</scope>
</reference>
<dbReference type="GO" id="GO:0000981">
    <property type="term" value="F:DNA-binding transcription factor activity, RNA polymerase II-specific"/>
    <property type="evidence" value="ECO:0007669"/>
    <property type="project" value="InterPro"/>
</dbReference>
<evidence type="ECO:0000256" key="1">
    <source>
        <dbReference type="ARBA" id="ARBA00004123"/>
    </source>
</evidence>
<evidence type="ECO:0000256" key="4">
    <source>
        <dbReference type="SAM" id="Phobius"/>
    </source>
</evidence>
<accession>A0A7D9CVC0</accession>
<name>A0A7D9CVC0_DEKBR</name>